<feature type="region of interest" description="Disordered" evidence="1">
    <location>
        <begin position="50"/>
        <end position="78"/>
    </location>
</feature>
<dbReference type="EMBL" id="JANPWB010000010">
    <property type="protein sequence ID" value="KAJ1140055.1"/>
    <property type="molecule type" value="Genomic_DNA"/>
</dbReference>
<keyword evidence="3" id="KW-1185">Reference proteome</keyword>
<reference evidence="2" key="1">
    <citation type="journal article" date="2022" name="bioRxiv">
        <title>Sequencing and chromosome-scale assembly of the giantPleurodeles waltlgenome.</title>
        <authorList>
            <person name="Brown T."/>
            <person name="Elewa A."/>
            <person name="Iarovenko S."/>
            <person name="Subramanian E."/>
            <person name="Araus A.J."/>
            <person name="Petzold A."/>
            <person name="Susuki M."/>
            <person name="Suzuki K.-i.T."/>
            <person name="Hayashi T."/>
            <person name="Toyoda A."/>
            <person name="Oliveira C."/>
            <person name="Osipova E."/>
            <person name="Leigh N.D."/>
            <person name="Simon A."/>
            <person name="Yun M.H."/>
        </authorList>
    </citation>
    <scope>NUCLEOTIDE SEQUENCE</scope>
    <source>
        <strain evidence="2">20211129_DDA</strain>
        <tissue evidence="2">Liver</tissue>
    </source>
</reference>
<organism evidence="2 3">
    <name type="scientific">Pleurodeles waltl</name>
    <name type="common">Iberian ribbed newt</name>
    <dbReference type="NCBI Taxonomy" id="8319"/>
    <lineage>
        <taxon>Eukaryota</taxon>
        <taxon>Metazoa</taxon>
        <taxon>Chordata</taxon>
        <taxon>Craniata</taxon>
        <taxon>Vertebrata</taxon>
        <taxon>Euteleostomi</taxon>
        <taxon>Amphibia</taxon>
        <taxon>Batrachia</taxon>
        <taxon>Caudata</taxon>
        <taxon>Salamandroidea</taxon>
        <taxon>Salamandridae</taxon>
        <taxon>Pleurodelinae</taxon>
        <taxon>Pleurodeles</taxon>
    </lineage>
</organism>
<evidence type="ECO:0000313" key="3">
    <source>
        <dbReference type="Proteomes" id="UP001066276"/>
    </source>
</evidence>
<accession>A0AAV7QJ00</accession>
<dbReference type="AlphaFoldDB" id="A0AAV7QJ00"/>
<protein>
    <submittedName>
        <fullName evidence="2">Uncharacterized protein</fullName>
    </submittedName>
</protein>
<gene>
    <name evidence="2" type="ORF">NDU88_006416</name>
</gene>
<name>A0AAV7QJ00_PLEWA</name>
<proteinExistence type="predicted"/>
<feature type="compositionally biased region" description="Basic and acidic residues" evidence="1">
    <location>
        <begin position="58"/>
        <end position="71"/>
    </location>
</feature>
<sequence length="78" mass="8862">MVNIHGPNLPDAVGQRWKRQNHLEGSHLEKTHGFLDLVWLPFPTAEESGALEEQLSTEELRESRGKEKVVEQKQCGSK</sequence>
<comment type="caution">
    <text evidence="2">The sequence shown here is derived from an EMBL/GenBank/DDBJ whole genome shotgun (WGS) entry which is preliminary data.</text>
</comment>
<evidence type="ECO:0000313" key="2">
    <source>
        <dbReference type="EMBL" id="KAJ1140055.1"/>
    </source>
</evidence>
<evidence type="ECO:0000256" key="1">
    <source>
        <dbReference type="SAM" id="MobiDB-lite"/>
    </source>
</evidence>
<dbReference type="Proteomes" id="UP001066276">
    <property type="component" value="Chromosome 6"/>
</dbReference>